<dbReference type="AlphaFoldDB" id="A0AAV4BTT1"/>
<protein>
    <submittedName>
        <fullName evidence="1">Uncharacterized protein</fullName>
    </submittedName>
</protein>
<name>A0AAV4BTT1_9GAST</name>
<sequence>MDSNANQTCVTDVKESCLPASCKLHKAIIYPVKTRTSQNVSVTKESQKITVKKVTTVTTARHFNQKVITKSQKTIASTTKSKDVVVLRKNNSVEGSEIDQSDRHNVVLDENAMYSGLIRSFVSSLVSRPTKEAECGEFKKCTYEKHNPISYAIPIMQRSNALCNDKGLRQSDNPKERQKEIYHLDNTVSPITEVFSKDIYEDIAREKKESHIIKMQNSCANGDDSESKVLHEEKESNIDIQSKDSPNPRETCTKFGKNIKGHRKLDTLNGNLHQEPAHRHQIDTKGHTCNMSNAIAALPRGRTNSYTSLSEIQLPNTADESRHMRISYHGLSYLDHASIWPIRGLCIEREKKRSKMISCYKDYLRY</sequence>
<evidence type="ECO:0000313" key="1">
    <source>
        <dbReference type="EMBL" id="GFO23886.1"/>
    </source>
</evidence>
<gene>
    <name evidence="1" type="ORF">PoB_005039100</name>
</gene>
<accession>A0AAV4BTT1</accession>
<proteinExistence type="predicted"/>
<comment type="caution">
    <text evidence="1">The sequence shown here is derived from an EMBL/GenBank/DDBJ whole genome shotgun (WGS) entry which is preliminary data.</text>
</comment>
<reference evidence="1 2" key="1">
    <citation type="journal article" date="2021" name="Elife">
        <title>Chloroplast acquisition without the gene transfer in kleptoplastic sea slugs, Plakobranchus ocellatus.</title>
        <authorList>
            <person name="Maeda T."/>
            <person name="Takahashi S."/>
            <person name="Yoshida T."/>
            <person name="Shimamura S."/>
            <person name="Takaki Y."/>
            <person name="Nagai Y."/>
            <person name="Toyoda A."/>
            <person name="Suzuki Y."/>
            <person name="Arimoto A."/>
            <person name="Ishii H."/>
            <person name="Satoh N."/>
            <person name="Nishiyama T."/>
            <person name="Hasebe M."/>
            <person name="Maruyama T."/>
            <person name="Minagawa J."/>
            <person name="Obokata J."/>
            <person name="Shigenobu S."/>
        </authorList>
    </citation>
    <scope>NUCLEOTIDE SEQUENCE [LARGE SCALE GENOMIC DNA]</scope>
</reference>
<evidence type="ECO:0000313" key="2">
    <source>
        <dbReference type="Proteomes" id="UP000735302"/>
    </source>
</evidence>
<dbReference type="Proteomes" id="UP000735302">
    <property type="component" value="Unassembled WGS sequence"/>
</dbReference>
<dbReference type="EMBL" id="BLXT01005549">
    <property type="protein sequence ID" value="GFO23886.1"/>
    <property type="molecule type" value="Genomic_DNA"/>
</dbReference>
<organism evidence="1 2">
    <name type="scientific">Plakobranchus ocellatus</name>
    <dbReference type="NCBI Taxonomy" id="259542"/>
    <lineage>
        <taxon>Eukaryota</taxon>
        <taxon>Metazoa</taxon>
        <taxon>Spiralia</taxon>
        <taxon>Lophotrochozoa</taxon>
        <taxon>Mollusca</taxon>
        <taxon>Gastropoda</taxon>
        <taxon>Heterobranchia</taxon>
        <taxon>Euthyneura</taxon>
        <taxon>Panpulmonata</taxon>
        <taxon>Sacoglossa</taxon>
        <taxon>Placobranchoidea</taxon>
        <taxon>Plakobranchidae</taxon>
        <taxon>Plakobranchus</taxon>
    </lineage>
</organism>
<keyword evidence="2" id="KW-1185">Reference proteome</keyword>